<comment type="caution">
    <text evidence="1">The sequence shown here is derived from an EMBL/GenBank/DDBJ whole genome shotgun (WGS) entry which is preliminary data.</text>
</comment>
<organism evidence="1 2">
    <name type="scientific">Nocardia implantans</name>
    <dbReference type="NCBI Taxonomy" id="3108168"/>
    <lineage>
        <taxon>Bacteria</taxon>
        <taxon>Bacillati</taxon>
        <taxon>Actinomycetota</taxon>
        <taxon>Actinomycetes</taxon>
        <taxon>Mycobacteriales</taxon>
        <taxon>Nocardiaceae</taxon>
        <taxon>Nocardia</taxon>
    </lineage>
</organism>
<dbReference type="GeneID" id="96238575"/>
<dbReference type="InterPro" id="IPR029068">
    <property type="entry name" value="Glyas_Bleomycin-R_OHBP_Dase"/>
</dbReference>
<dbReference type="Proteomes" id="UP001348098">
    <property type="component" value="Unassembled WGS sequence"/>
</dbReference>
<reference evidence="1 2" key="1">
    <citation type="submission" date="2023-12" db="EMBL/GenBank/DDBJ databases">
        <title>novel species in genus Nocarida.</title>
        <authorList>
            <person name="Li Z."/>
        </authorList>
    </citation>
    <scope>NUCLEOTIDE SEQUENCE [LARGE SCALE GENOMIC DNA]</scope>
    <source>
        <strain evidence="1 2">CDC186</strain>
    </source>
</reference>
<evidence type="ECO:0000313" key="1">
    <source>
        <dbReference type="EMBL" id="MEB3513873.1"/>
    </source>
</evidence>
<dbReference type="EMBL" id="JAYKYQ010000014">
    <property type="protein sequence ID" value="MEB3513873.1"/>
    <property type="molecule type" value="Genomic_DNA"/>
</dbReference>
<name>A0ABU6B283_9NOCA</name>
<dbReference type="SUPFAM" id="SSF54593">
    <property type="entry name" value="Glyoxalase/Bleomycin resistance protein/Dihydroxybiphenyl dioxygenase"/>
    <property type="match status" value="1"/>
</dbReference>
<dbReference type="Gene3D" id="3.10.180.10">
    <property type="entry name" value="2,3-Dihydroxybiphenyl 1,2-Dioxygenase, domain 1"/>
    <property type="match status" value="1"/>
</dbReference>
<evidence type="ECO:0000313" key="2">
    <source>
        <dbReference type="Proteomes" id="UP001348098"/>
    </source>
</evidence>
<proteinExistence type="predicted"/>
<accession>A0ABU6B283</accession>
<protein>
    <submittedName>
        <fullName evidence="1">Glyoxalase/bleomycin resistance/dioxygenase family protein</fullName>
    </submittedName>
</protein>
<gene>
    <name evidence="1" type="ORF">U3653_27920</name>
</gene>
<keyword evidence="2" id="KW-1185">Reference proteome</keyword>
<dbReference type="RefSeq" id="WP_067805479.1">
    <property type="nucleotide sequence ID" value="NZ_JAYESH010000015.1"/>
</dbReference>
<sequence length="133" mass="14391">MRILKTYARVLVSDLDTALPIYERLAGAKADLRFGFERAELAAVGDFLLIAGDPDDVERYRGTVGPVIVDDLDTLLRTVTEHGAELIGGPFTSATGTFVYVRHADGAQLEYVQWSPETRALVLGPDRPSAASA</sequence>